<feature type="region of interest" description="Disordered" evidence="1">
    <location>
        <begin position="190"/>
        <end position="212"/>
    </location>
</feature>
<feature type="compositionally biased region" description="Low complexity" evidence="1">
    <location>
        <begin position="196"/>
        <end position="206"/>
    </location>
</feature>
<name>A0ABT3J1J7_9RHOB</name>
<dbReference type="Proteomes" id="UP001207582">
    <property type="component" value="Unassembled WGS sequence"/>
</dbReference>
<reference evidence="3 4" key="1">
    <citation type="submission" date="2022-10" db="EMBL/GenBank/DDBJ databases">
        <title>Defluviimonas sp. CAU 1641 isolated from mud.</title>
        <authorList>
            <person name="Kim W."/>
        </authorList>
    </citation>
    <scope>NUCLEOTIDE SEQUENCE [LARGE SCALE GENOMIC DNA]</scope>
    <source>
        <strain evidence="3 4">CAU 1641</strain>
    </source>
</reference>
<dbReference type="RefSeq" id="WP_264771602.1">
    <property type="nucleotide sequence ID" value="NZ_JAPDOG010000005.1"/>
</dbReference>
<accession>A0ABT3J1J7</accession>
<comment type="caution">
    <text evidence="3">The sequence shown here is derived from an EMBL/GenBank/DDBJ whole genome shotgun (WGS) entry which is preliminary data.</text>
</comment>
<dbReference type="InterPro" id="IPR019065">
    <property type="entry name" value="RE_NgoFVII_N"/>
</dbReference>
<dbReference type="CDD" id="cd09117">
    <property type="entry name" value="PLDc_Bfil_DEXD_like"/>
    <property type="match status" value="1"/>
</dbReference>
<evidence type="ECO:0000256" key="1">
    <source>
        <dbReference type="SAM" id="MobiDB-lite"/>
    </source>
</evidence>
<dbReference type="Gene3D" id="3.30.870.10">
    <property type="entry name" value="Endonuclease Chain A"/>
    <property type="match status" value="1"/>
</dbReference>
<organism evidence="3 4">
    <name type="scientific">Defluviimonas salinarum</name>
    <dbReference type="NCBI Taxonomy" id="2992147"/>
    <lineage>
        <taxon>Bacteria</taxon>
        <taxon>Pseudomonadati</taxon>
        <taxon>Pseudomonadota</taxon>
        <taxon>Alphaproteobacteria</taxon>
        <taxon>Rhodobacterales</taxon>
        <taxon>Paracoccaceae</taxon>
        <taxon>Albidovulum</taxon>
    </lineage>
</organism>
<protein>
    <recommendedName>
        <fullName evidence="2">Restriction endonuclease type II NgoFVII N-terminal domain-containing protein</fullName>
    </recommendedName>
</protein>
<gene>
    <name evidence="3" type="ORF">OM960_08045</name>
</gene>
<sequence>MRYLNSSTKNAEDALGHWVQAEQPQEITALRIASGYFKINGLSAFKAIVDKLTSSAGELTAVLGANEKDTLISDIEALIDLVKHPRPHSKIALIGFSNALFHPKIYHLTRTDGSQFAYVGSANLTPPGITGLNIEAGLLLDTRSGDSAGTLSEIASSIDCWFEEPLLGAANIIGGKADLAQLVTDGLLGVTPPPRTSSGGAASGTSKRPSLKPLISPTAIVSAKTSSAPSQPAAQSSPVAAGSTPATAPAILDVLIAEVGKGDRWKQANFPKQIMEDYFGVDPLANEHINLIPINNAGVASPPVDTQVVHVKSVNFRIELTSVSGVAYPAIGKPIVVFRKVSAKNFRYHVYMPGDTSHADLDAFLGANYSGPGHHLKRVATQKATLDSMVPPVNV</sequence>
<evidence type="ECO:0000313" key="4">
    <source>
        <dbReference type="Proteomes" id="UP001207582"/>
    </source>
</evidence>
<dbReference type="Pfam" id="PF09565">
    <property type="entry name" value="RE_NgoFVII"/>
    <property type="match status" value="1"/>
</dbReference>
<feature type="domain" description="Restriction endonuclease type II NgoFVII N-terminal" evidence="2">
    <location>
        <begin position="22"/>
        <end position="147"/>
    </location>
</feature>
<dbReference type="EMBL" id="JAPDOG010000005">
    <property type="protein sequence ID" value="MCW3781543.1"/>
    <property type="molecule type" value="Genomic_DNA"/>
</dbReference>
<evidence type="ECO:0000259" key="2">
    <source>
        <dbReference type="Pfam" id="PF09565"/>
    </source>
</evidence>
<proteinExistence type="predicted"/>
<feature type="region of interest" description="Disordered" evidence="1">
    <location>
        <begin position="225"/>
        <end position="244"/>
    </location>
</feature>
<feature type="compositionally biased region" description="Low complexity" evidence="1">
    <location>
        <begin position="225"/>
        <end position="241"/>
    </location>
</feature>
<keyword evidence="4" id="KW-1185">Reference proteome</keyword>
<evidence type="ECO:0000313" key="3">
    <source>
        <dbReference type="EMBL" id="MCW3781543.1"/>
    </source>
</evidence>